<dbReference type="PROSITE" id="PS01124">
    <property type="entry name" value="HTH_ARAC_FAMILY_2"/>
    <property type="match status" value="1"/>
</dbReference>
<dbReference type="InterPro" id="IPR020449">
    <property type="entry name" value="Tscrpt_reg_AraC-type_HTH"/>
</dbReference>
<accession>A0A8J2U8D8</accession>
<dbReference type="Gene3D" id="1.10.10.60">
    <property type="entry name" value="Homeodomain-like"/>
    <property type="match status" value="2"/>
</dbReference>
<dbReference type="InterPro" id="IPR018060">
    <property type="entry name" value="HTH_AraC"/>
</dbReference>
<evidence type="ECO:0000256" key="2">
    <source>
        <dbReference type="ARBA" id="ARBA00023125"/>
    </source>
</evidence>
<dbReference type="InterPro" id="IPR009057">
    <property type="entry name" value="Homeodomain-like_sf"/>
</dbReference>
<keyword evidence="3" id="KW-0804">Transcription</keyword>
<dbReference type="SMART" id="SM00342">
    <property type="entry name" value="HTH_ARAC"/>
    <property type="match status" value="1"/>
</dbReference>
<dbReference type="PANTHER" id="PTHR43280">
    <property type="entry name" value="ARAC-FAMILY TRANSCRIPTIONAL REGULATOR"/>
    <property type="match status" value="1"/>
</dbReference>
<protein>
    <recommendedName>
        <fullName evidence="4">HTH araC/xylS-type domain-containing protein</fullName>
    </recommendedName>
</protein>
<dbReference type="AlphaFoldDB" id="A0A8J2U8D8"/>
<gene>
    <name evidence="5" type="ORF">GCM10011369_29300</name>
</gene>
<keyword evidence="1" id="KW-0805">Transcription regulation</keyword>
<dbReference type="PRINTS" id="PR00032">
    <property type="entry name" value="HTHARAC"/>
</dbReference>
<proteinExistence type="predicted"/>
<dbReference type="GO" id="GO:0003700">
    <property type="term" value="F:DNA-binding transcription factor activity"/>
    <property type="evidence" value="ECO:0007669"/>
    <property type="project" value="InterPro"/>
</dbReference>
<comment type="caution">
    <text evidence="5">The sequence shown here is derived from an EMBL/GenBank/DDBJ whole genome shotgun (WGS) entry which is preliminary data.</text>
</comment>
<evidence type="ECO:0000256" key="3">
    <source>
        <dbReference type="ARBA" id="ARBA00023163"/>
    </source>
</evidence>
<keyword evidence="2" id="KW-0238">DNA-binding</keyword>
<feature type="domain" description="HTH araC/xylS-type" evidence="4">
    <location>
        <begin position="190"/>
        <end position="286"/>
    </location>
</feature>
<dbReference type="Proteomes" id="UP000619743">
    <property type="component" value="Unassembled WGS sequence"/>
</dbReference>
<name>A0A8J2U8D8_9GAMM</name>
<reference evidence="6" key="1">
    <citation type="journal article" date="2019" name="Int. J. Syst. Evol. Microbiol.">
        <title>The Global Catalogue of Microorganisms (GCM) 10K type strain sequencing project: providing services to taxonomists for standard genome sequencing and annotation.</title>
        <authorList>
            <consortium name="The Broad Institute Genomics Platform"/>
            <consortium name="The Broad Institute Genome Sequencing Center for Infectious Disease"/>
            <person name="Wu L."/>
            <person name="Ma J."/>
        </authorList>
    </citation>
    <scope>NUCLEOTIDE SEQUENCE [LARGE SCALE GENOMIC DNA]</scope>
    <source>
        <strain evidence="6">CGMCC 1.10130</strain>
    </source>
</reference>
<dbReference type="GO" id="GO:0043565">
    <property type="term" value="F:sequence-specific DNA binding"/>
    <property type="evidence" value="ECO:0007669"/>
    <property type="project" value="InterPro"/>
</dbReference>
<evidence type="ECO:0000256" key="1">
    <source>
        <dbReference type="ARBA" id="ARBA00023015"/>
    </source>
</evidence>
<evidence type="ECO:0000313" key="6">
    <source>
        <dbReference type="Proteomes" id="UP000619743"/>
    </source>
</evidence>
<keyword evidence="6" id="KW-1185">Reference proteome</keyword>
<dbReference type="PANTHER" id="PTHR43280:SF2">
    <property type="entry name" value="HTH-TYPE TRANSCRIPTIONAL REGULATOR EXSA"/>
    <property type="match status" value="1"/>
</dbReference>
<evidence type="ECO:0000259" key="4">
    <source>
        <dbReference type="PROSITE" id="PS01124"/>
    </source>
</evidence>
<dbReference type="SUPFAM" id="SSF46689">
    <property type="entry name" value="Homeodomain-like"/>
    <property type="match status" value="2"/>
</dbReference>
<evidence type="ECO:0000313" key="5">
    <source>
        <dbReference type="EMBL" id="GGA85419.1"/>
    </source>
</evidence>
<dbReference type="PROSITE" id="PS00041">
    <property type="entry name" value="HTH_ARAC_FAMILY_1"/>
    <property type="match status" value="1"/>
</dbReference>
<dbReference type="InterPro" id="IPR018062">
    <property type="entry name" value="HTH_AraC-typ_CS"/>
</dbReference>
<organism evidence="5 6">
    <name type="scientific">Neiella marina</name>
    <dbReference type="NCBI Taxonomy" id="508461"/>
    <lineage>
        <taxon>Bacteria</taxon>
        <taxon>Pseudomonadati</taxon>
        <taxon>Pseudomonadota</taxon>
        <taxon>Gammaproteobacteria</taxon>
        <taxon>Alteromonadales</taxon>
        <taxon>Echinimonadaceae</taxon>
        <taxon>Neiella</taxon>
    </lineage>
</organism>
<dbReference type="EMBL" id="BMDX01000018">
    <property type="protein sequence ID" value="GGA85419.1"/>
    <property type="molecule type" value="Genomic_DNA"/>
</dbReference>
<sequence>MLVGDLFQAWELYYAGSSLTALSWGWAAFSDIQETNRRVEQHARHEKALAKAQFASAQQNSFSDYYPTEQDMAYPFRERDELVEVVKTASGGLVDEKATELLKALSIFTHHQLGTMRVRCREVLFTLVDTAIFVGADAKELIATLESIGKTIEQCHDEGSLHRLMINECHQLVDRVANCSNQNRDLQLVEQVKECLRTEYYKDLSINDIASHVGASRSHIMRLFKEHTEQTINQYLTDIRIAKAKQLLLSRSVTETTFEVGFNNTTYFSTVFKKLTGLTPRQYQQQAKQSA</sequence>
<dbReference type="Pfam" id="PF12833">
    <property type="entry name" value="HTH_18"/>
    <property type="match status" value="1"/>
</dbReference>